<evidence type="ECO:0000313" key="2">
    <source>
        <dbReference type="WBParaSite" id="PEQ_0000433301-mRNA-1"/>
    </source>
</evidence>
<dbReference type="Proteomes" id="UP000887564">
    <property type="component" value="Unplaced"/>
</dbReference>
<protein>
    <submittedName>
        <fullName evidence="2">Uncharacterized protein</fullName>
    </submittedName>
</protein>
<evidence type="ECO:0000313" key="1">
    <source>
        <dbReference type="Proteomes" id="UP000887564"/>
    </source>
</evidence>
<keyword evidence="1" id="KW-1185">Reference proteome</keyword>
<dbReference type="AlphaFoldDB" id="A0A914RCV5"/>
<proteinExistence type="predicted"/>
<dbReference type="WBParaSite" id="PEQ_0000433301-mRNA-1">
    <property type="protein sequence ID" value="PEQ_0000433301-mRNA-1"/>
    <property type="gene ID" value="PEQ_0000433301"/>
</dbReference>
<name>A0A914RCV5_PAREQ</name>
<reference evidence="2" key="1">
    <citation type="submission" date="2022-11" db="UniProtKB">
        <authorList>
            <consortium name="WormBaseParasite"/>
        </authorList>
    </citation>
    <scope>IDENTIFICATION</scope>
</reference>
<sequence length="45" mass="5214">MWCLQDLFTFEADLDPFSAENGQRFALMDDVRRSIDMPQRTDGSS</sequence>
<organism evidence="1 2">
    <name type="scientific">Parascaris equorum</name>
    <name type="common">Equine roundworm</name>
    <dbReference type="NCBI Taxonomy" id="6256"/>
    <lineage>
        <taxon>Eukaryota</taxon>
        <taxon>Metazoa</taxon>
        <taxon>Ecdysozoa</taxon>
        <taxon>Nematoda</taxon>
        <taxon>Chromadorea</taxon>
        <taxon>Rhabditida</taxon>
        <taxon>Spirurina</taxon>
        <taxon>Ascaridomorpha</taxon>
        <taxon>Ascaridoidea</taxon>
        <taxon>Ascarididae</taxon>
        <taxon>Parascaris</taxon>
    </lineage>
</organism>
<accession>A0A914RCV5</accession>